<keyword evidence="9" id="KW-1185">Reference proteome</keyword>
<dbReference type="Proteomes" id="UP000813463">
    <property type="component" value="Chromosome 1"/>
</dbReference>
<dbReference type="PANTHER" id="PTHR46527">
    <property type="entry name" value="NUCLEOPORIN-LIKE PROTEIN 2"/>
    <property type="match status" value="1"/>
</dbReference>
<organism evidence="9 10">
    <name type="scientific">Spinacia oleracea</name>
    <name type="common">Spinach</name>
    <dbReference type="NCBI Taxonomy" id="3562"/>
    <lineage>
        <taxon>Eukaryota</taxon>
        <taxon>Viridiplantae</taxon>
        <taxon>Streptophyta</taxon>
        <taxon>Embryophyta</taxon>
        <taxon>Tracheophyta</taxon>
        <taxon>Spermatophyta</taxon>
        <taxon>Magnoliopsida</taxon>
        <taxon>eudicotyledons</taxon>
        <taxon>Gunneridae</taxon>
        <taxon>Pentapetalae</taxon>
        <taxon>Caryophyllales</taxon>
        <taxon>Chenopodiaceae</taxon>
        <taxon>Chenopodioideae</taxon>
        <taxon>Anserineae</taxon>
        <taxon>Spinacia</taxon>
    </lineage>
</organism>
<dbReference type="Gene3D" id="4.10.1000.10">
    <property type="entry name" value="Zinc finger, CCCH-type"/>
    <property type="match status" value="1"/>
</dbReference>
<evidence type="ECO:0000256" key="3">
    <source>
        <dbReference type="ARBA" id="ARBA00022771"/>
    </source>
</evidence>
<dbReference type="SUPFAM" id="SSF90229">
    <property type="entry name" value="CCCH zinc finger"/>
    <property type="match status" value="1"/>
</dbReference>
<dbReference type="InterPro" id="IPR051767">
    <property type="entry name" value="Nucleoporin_NUP42"/>
</dbReference>
<dbReference type="GO" id="GO:0016567">
    <property type="term" value="P:protein ubiquitination"/>
    <property type="evidence" value="ECO:0000318"/>
    <property type="project" value="GO_Central"/>
</dbReference>
<dbReference type="RefSeq" id="XP_021864397.1">
    <property type="nucleotide sequence ID" value="XM_022008705.2"/>
</dbReference>
<dbReference type="GO" id="GO:0008270">
    <property type="term" value="F:zinc ion binding"/>
    <property type="evidence" value="ECO:0007669"/>
    <property type="project" value="UniProtKB-KW"/>
</dbReference>
<evidence type="ECO:0000256" key="2">
    <source>
        <dbReference type="ARBA" id="ARBA00022723"/>
    </source>
</evidence>
<feature type="compositionally biased region" description="Basic and acidic residues" evidence="7">
    <location>
        <begin position="81"/>
        <end position="90"/>
    </location>
</feature>
<feature type="region of interest" description="Disordered" evidence="7">
    <location>
        <begin position="371"/>
        <end position="415"/>
    </location>
</feature>
<feature type="zinc finger region" description="C3H1-type" evidence="6">
    <location>
        <begin position="2"/>
        <end position="29"/>
    </location>
</feature>
<feature type="domain" description="C3H1-type" evidence="8">
    <location>
        <begin position="2"/>
        <end position="29"/>
    </location>
</feature>
<feature type="compositionally biased region" description="Low complexity" evidence="7">
    <location>
        <begin position="377"/>
        <end position="392"/>
    </location>
</feature>
<evidence type="ECO:0000256" key="7">
    <source>
        <dbReference type="SAM" id="MobiDB-lite"/>
    </source>
</evidence>
<evidence type="ECO:0000256" key="4">
    <source>
        <dbReference type="ARBA" id="ARBA00022833"/>
    </source>
</evidence>
<dbReference type="SMART" id="SM00356">
    <property type="entry name" value="ZnF_C3H1"/>
    <property type="match status" value="1"/>
</dbReference>
<feature type="region of interest" description="Disordered" evidence="7">
    <location>
        <begin position="27"/>
        <end position="106"/>
    </location>
</feature>
<reference evidence="9" key="1">
    <citation type="journal article" date="2021" name="Nat. Commun.">
        <title>Genomic analyses provide insights into spinach domestication and the genetic basis of agronomic traits.</title>
        <authorList>
            <person name="Cai X."/>
            <person name="Sun X."/>
            <person name="Xu C."/>
            <person name="Sun H."/>
            <person name="Wang X."/>
            <person name="Ge C."/>
            <person name="Zhang Z."/>
            <person name="Wang Q."/>
            <person name="Fei Z."/>
            <person name="Jiao C."/>
            <person name="Wang Q."/>
        </authorList>
    </citation>
    <scope>NUCLEOTIDE SEQUENCE [LARGE SCALE GENOMIC DNA]</scope>
    <source>
        <strain evidence="9">cv. Varoflay</strain>
    </source>
</reference>
<dbReference type="GeneID" id="110803214"/>
<dbReference type="PANTHER" id="PTHR46527:SF1">
    <property type="entry name" value="NUCLEOPORIN NUP42"/>
    <property type="match status" value="1"/>
</dbReference>
<dbReference type="KEGG" id="soe:110803214"/>
<dbReference type="GO" id="GO:0061630">
    <property type="term" value="F:ubiquitin protein ligase activity"/>
    <property type="evidence" value="ECO:0000318"/>
    <property type="project" value="GO_Central"/>
</dbReference>
<sequence length="437" mass="45888">MPLKPEPCRNFLRGHCRFGDKCNFPHVTQQQPKPNAFGFGSQTATQSQQQKPNPFGFGVQNSTSGAPNSGGFGQSNSQKPFENKWVRPEKPQNQSQAASHNCTDPDSCKRQIADDFQHESPLWKLTCYGHNKHLPCDISGDISYEELRAVAYDDAKRGTSLPSIVERERGLVNSKKIEFQNLLNNPYTKHTVPAQSNQSPFPAAVASSPSPTPQNNGFSSFAASNQQNPPPNLSFGVRPSTPSNSSGFGQFQGPGQFTTNTVPSGPFSTPVPAQTGGNLPASNNSGFGNSGFGNNGLKSGSFGTQVPAQTGGNFAPNIGGFGNSAMSGQGSLFPAQTGGNTFTPNSLGFGNVGMTSQVPVQIGGTPFTSNVGGFGNSGMSSQGSQPPSTSLGGANGGQQTIGSNPQEISATDTGIWLKEEWKLGEIPEQPPPAAYVK</sequence>
<feature type="region of interest" description="Disordered" evidence="7">
    <location>
        <begin position="191"/>
        <end position="256"/>
    </location>
</feature>
<dbReference type="InterPro" id="IPR036855">
    <property type="entry name" value="Znf_CCCH_sf"/>
</dbReference>
<dbReference type="PROSITE" id="PS50103">
    <property type="entry name" value="ZF_C3H1"/>
    <property type="match status" value="1"/>
</dbReference>
<gene>
    <name evidence="10" type="primary">LOC110803214</name>
</gene>
<evidence type="ECO:0000259" key="8">
    <source>
        <dbReference type="PROSITE" id="PS50103"/>
    </source>
</evidence>
<feature type="compositionally biased region" description="Low complexity" evidence="7">
    <location>
        <begin position="199"/>
        <end position="209"/>
    </location>
</feature>
<accession>A0A9R0JAU4</accession>
<evidence type="ECO:0000313" key="10">
    <source>
        <dbReference type="RefSeq" id="XP_021864397.1"/>
    </source>
</evidence>
<feature type="compositionally biased region" description="Polar residues" evidence="7">
    <location>
        <begin position="397"/>
        <end position="412"/>
    </location>
</feature>
<proteinExistence type="predicted"/>
<dbReference type="InterPro" id="IPR000571">
    <property type="entry name" value="Znf_CCCH"/>
</dbReference>
<evidence type="ECO:0000256" key="5">
    <source>
        <dbReference type="ARBA" id="ARBA00023242"/>
    </source>
</evidence>
<keyword evidence="5" id="KW-0539">Nucleus</keyword>
<feature type="compositionally biased region" description="Polar residues" evidence="7">
    <location>
        <begin position="91"/>
        <end position="104"/>
    </location>
</feature>
<reference evidence="10" key="2">
    <citation type="submission" date="2025-08" db="UniProtKB">
        <authorList>
            <consortium name="RefSeq"/>
        </authorList>
    </citation>
    <scope>IDENTIFICATION</scope>
    <source>
        <tissue evidence="10">Leaf</tissue>
    </source>
</reference>
<dbReference type="AlphaFoldDB" id="A0A9R0JAU4"/>
<keyword evidence="4 6" id="KW-0862">Zinc</keyword>
<name>A0A9R0JAU4_SPIOL</name>
<evidence type="ECO:0000256" key="6">
    <source>
        <dbReference type="PROSITE-ProRule" id="PRU00723"/>
    </source>
</evidence>
<feature type="compositionally biased region" description="Polar residues" evidence="7">
    <location>
        <begin position="213"/>
        <end position="227"/>
    </location>
</feature>
<protein>
    <submittedName>
        <fullName evidence="10">Zinc finger CCCH domain-containing protein 16 isoform X1</fullName>
    </submittedName>
</protein>
<dbReference type="OrthoDB" id="250836at2759"/>
<dbReference type="GO" id="GO:0005634">
    <property type="term" value="C:nucleus"/>
    <property type="evidence" value="ECO:0000318"/>
    <property type="project" value="GO_Central"/>
</dbReference>
<comment type="subcellular location">
    <subcellularLocation>
        <location evidence="1">Nucleus</location>
    </subcellularLocation>
</comment>
<evidence type="ECO:0000256" key="1">
    <source>
        <dbReference type="ARBA" id="ARBA00004123"/>
    </source>
</evidence>
<dbReference type="Pfam" id="PF00642">
    <property type="entry name" value="zf-CCCH"/>
    <property type="match status" value="1"/>
</dbReference>
<evidence type="ECO:0000313" key="9">
    <source>
        <dbReference type="Proteomes" id="UP000813463"/>
    </source>
</evidence>
<feature type="compositionally biased region" description="Low complexity" evidence="7">
    <location>
        <begin position="242"/>
        <end position="256"/>
    </location>
</feature>
<keyword evidence="2 6" id="KW-0479">Metal-binding</keyword>
<keyword evidence="3 6" id="KW-0863">Zinc-finger</keyword>
<feature type="compositionally biased region" description="Polar residues" evidence="7">
    <location>
        <begin position="40"/>
        <end position="52"/>
    </location>
</feature>